<keyword evidence="7" id="KW-0347">Helicase</keyword>
<dbReference type="GO" id="GO:0008270">
    <property type="term" value="F:zinc ion binding"/>
    <property type="evidence" value="ECO:0007669"/>
    <property type="project" value="UniProtKB-KW"/>
</dbReference>
<name>A0A1R3T1Q0_9ALPH</name>
<evidence type="ECO:0000256" key="3">
    <source>
        <dbReference type="ARBA" id="ARBA00022705"/>
    </source>
</evidence>
<dbReference type="HAMAP" id="MF_04011">
    <property type="entry name" value="HSV_PRIM"/>
    <property type="match status" value="1"/>
</dbReference>
<organism evidence="7">
    <name type="scientific">Spheniscid alphaherpesvirus 1</name>
    <dbReference type="NCBI Taxonomy" id="2560777"/>
    <lineage>
        <taxon>Viruses</taxon>
        <taxon>Duplodnaviria</taxon>
        <taxon>Heunggongvirae</taxon>
        <taxon>Peploviricota</taxon>
        <taxon>Herviviricetes</taxon>
        <taxon>Herpesvirales</taxon>
        <taxon>Orthoherpesviridae</taxon>
        <taxon>Alphaherpesvirinae</taxon>
        <taxon>Mardivirus</taxon>
        <taxon>Mardivirus spheniscidalpha1</taxon>
    </lineage>
</organism>
<keyword evidence="5" id="KW-0863">Zinc-finger</keyword>
<keyword evidence="7" id="KW-0378">Hydrolase</keyword>
<protein>
    <submittedName>
        <fullName evidence="7">Helicase-primase primase subunit</fullName>
    </submittedName>
</protein>
<dbReference type="GO" id="GO:0006260">
    <property type="term" value="P:DNA replication"/>
    <property type="evidence" value="ECO:0007669"/>
    <property type="project" value="UniProtKB-KW"/>
</dbReference>
<keyword evidence="6" id="KW-0862">Zinc</keyword>
<keyword evidence="4" id="KW-0479">Metal-binding</keyword>
<evidence type="ECO:0000256" key="5">
    <source>
        <dbReference type="ARBA" id="ARBA00022771"/>
    </source>
</evidence>
<evidence type="ECO:0000313" key="7">
    <source>
        <dbReference type="EMBL" id="SCL76917.1"/>
    </source>
</evidence>
<evidence type="ECO:0000256" key="1">
    <source>
        <dbReference type="ARBA" id="ARBA00022562"/>
    </source>
</evidence>
<proteinExistence type="inferred from homology"/>
<dbReference type="Proteomes" id="UP000280017">
    <property type="component" value="Segment"/>
</dbReference>
<keyword evidence="7" id="KW-0547">Nucleotide-binding</keyword>
<keyword evidence="7" id="KW-0067">ATP-binding</keyword>
<evidence type="ECO:0000256" key="4">
    <source>
        <dbReference type="ARBA" id="ARBA00022723"/>
    </source>
</evidence>
<keyword evidence="1" id="KW-1048">Host nucleus</keyword>
<dbReference type="GO" id="GO:0039686">
    <property type="term" value="P:bidirectional double-stranded viral DNA replication"/>
    <property type="evidence" value="ECO:0007669"/>
    <property type="project" value="InterPro"/>
</dbReference>
<keyword evidence="2" id="KW-0808">Transferase</keyword>
<dbReference type="InterPro" id="IPR033685">
    <property type="entry name" value="HSV_PRIM"/>
</dbReference>
<sequence length="1059" mass="117452">MNSNMLVASQEDEIRVLFVTEGCVVTYSLLLLTGRPTLEELYVVSYCGGELLDRESCIENAAETGDSNENTRLTTSGVKVVFCLLGNALGGAGGRSKDRVRPIFICRFNRGEGTKALRLALVEGAPLQTSLIRESLDEEETFALHNDLLLALAVVINRAIAVKGKTTEAAEYDPDTVSVKTIVRNFPRGQRGLATLYIDHEQRILAAYRRLYGGGGSVTTPFWFISKFGPDEKSLVLVTRYYLLQAVHSGGSGADYDLQAVKDFCLTYDVKVRPNPTGLGPAELVSFSLFSKYCCQSEYARGPVATGFPLYVESRIAADVAEVGALREFITHDRKSLRVSDRELITYVYLAHFECFNRERLTCHLKSVTVTEPKNDGRYCLHSNLGANAIENFFGHVRSQFNIEDYIKQNVQVSVTKLPEKIASEYAVSRTYGSVKVIDRKAPKGVWDCSSQIAKHVAKVETAMSRRGWPIHSQAKDADTLSATDIALTSLVNDMTSLNVPSYGCGSVSCGITKRLLSIASAGATNETPTPLGVFTGYADERLPCPVYRISMSGKRQAFAILIGDVWEKVTDTVPINTLEIQVVPRTATEEIIRDMELTQKLLSDSVCHTYICSGPVSEQMYINRNEIFNSGLAIGNIILDVDFNIRRPVPSGVMHAAMRGFRKGALTALALLMREADVDWETHPCYFYKSSCPKTNNSETYMDDIDGINACNSEELDDVDLDRLYYEEEARCLEILDADLHLDQIEDRTDIQETEADQVRLENTSPCGCTSKIGMRVCIPVPPPYILSGADTITGIARIIQHGVLLERAFVESIGGYLKDYSFVDTGVYAHGRSLRLPFFYKVADEGVVSGRLLPFLVVPSNCYDIGDFVKSHYDPTNFHFHTLSVKNKYPRHVIYSLGGEYVSFFDRKVAHNRDRYLSKRASLASVLGKYGVDCSSESAVESFVLETVLEGVIQYLVAHYPDKSHEYKSILVRSSLAKPDWLLLQLIPSRGSGRQGFSCVRYKHSRNNADTVRTFLCLSVDAQGRLCASVSQQCFATKCGNNRLHTLFTIDVATTCS</sequence>
<keyword evidence="3" id="KW-0235">DNA replication</keyword>
<dbReference type="EMBL" id="LT608136">
    <property type="protein sequence ID" value="SCL76917.1"/>
    <property type="molecule type" value="Genomic_DNA"/>
</dbReference>
<reference evidence="7" key="1">
    <citation type="submission" date="2016-08" db="EMBL/GenBank/DDBJ databases">
        <authorList>
            <person name="Seilhamer J.J."/>
        </authorList>
    </citation>
    <scope>NUCLEOTIDE SEQUENCE</scope>
    <source>
        <strain evidence="7">Lib01003</strain>
    </source>
</reference>
<dbReference type="GO" id="GO:0003899">
    <property type="term" value="F:DNA-directed RNA polymerase activity"/>
    <property type="evidence" value="ECO:0007669"/>
    <property type="project" value="InterPro"/>
</dbReference>
<dbReference type="Pfam" id="PF03121">
    <property type="entry name" value="Herpes_UL52"/>
    <property type="match status" value="1"/>
</dbReference>
<gene>
    <name evidence="7" type="primary">UL52</name>
</gene>
<evidence type="ECO:0000256" key="6">
    <source>
        <dbReference type="ARBA" id="ARBA00022833"/>
    </source>
</evidence>
<evidence type="ECO:0000256" key="2">
    <source>
        <dbReference type="ARBA" id="ARBA00022679"/>
    </source>
</evidence>
<dbReference type="GO" id="GO:0004386">
    <property type="term" value="F:helicase activity"/>
    <property type="evidence" value="ECO:0007669"/>
    <property type="project" value="UniProtKB-KW"/>
</dbReference>
<accession>A0A1R3T1Q0</accession>